<dbReference type="AlphaFoldDB" id="A0A3P7G038"/>
<organism evidence="2 3">
    <name type="scientific">Wuchereria bancrofti</name>
    <dbReference type="NCBI Taxonomy" id="6293"/>
    <lineage>
        <taxon>Eukaryota</taxon>
        <taxon>Metazoa</taxon>
        <taxon>Ecdysozoa</taxon>
        <taxon>Nematoda</taxon>
        <taxon>Chromadorea</taxon>
        <taxon>Rhabditida</taxon>
        <taxon>Spirurina</taxon>
        <taxon>Spiruromorpha</taxon>
        <taxon>Filarioidea</taxon>
        <taxon>Onchocercidae</taxon>
        <taxon>Wuchereria</taxon>
    </lineage>
</organism>
<protein>
    <submittedName>
        <fullName evidence="2">Uncharacterized protein</fullName>
    </submittedName>
</protein>
<evidence type="ECO:0000256" key="1">
    <source>
        <dbReference type="SAM" id="MobiDB-lite"/>
    </source>
</evidence>
<sequence length="124" mass="13904">MFILDSNTNIVENAVKDVLDAVIHEITSGEINDESVNLSTKMKKRSKIVVADANSECNDTVSEIKQHKSAVMKRKRNAAESIPSCSGQVGKSKRARKEEDVKSLKKSDTKREKKKFTRKRIGKN</sequence>
<reference evidence="2 3" key="1">
    <citation type="submission" date="2018-11" db="EMBL/GenBank/DDBJ databases">
        <authorList>
            <consortium name="Pathogen Informatics"/>
        </authorList>
    </citation>
    <scope>NUCLEOTIDE SEQUENCE [LARGE SCALE GENOMIC DNA]</scope>
</reference>
<accession>A0A3P7G038</accession>
<name>A0A3P7G038_WUCBA</name>
<keyword evidence="3" id="KW-1185">Reference proteome</keyword>
<dbReference type="InParanoid" id="A0A3P7G038"/>
<feature type="compositionally biased region" description="Basic and acidic residues" evidence="1">
    <location>
        <begin position="96"/>
        <end position="111"/>
    </location>
</feature>
<feature type="compositionally biased region" description="Basic residues" evidence="1">
    <location>
        <begin position="67"/>
        <end position="76"/>
    </location>
</feature>
<gene>
    <name evidence="2" type="ORF">WBA_LOCUS9285</name>
</gene>
<evidence type="ECO:0000313" key="3">
    <source>
        <dbReference type="Proteomes" id="UP000270924"/>
    </source>
</evidence>
<feature type="compositionally biased region" description="Basic residues" evidence="1">
    <location>
        <begin position="112"/>
        <end position="124"/>
    </location>
</feature>
<proteinExistence type="predicted"/>
<feature type="region of interest" description="Disordered" evidence="1">
    <location>
        <begin position="67"/>
        <end position="124"/>
    </location>
</feature>
<dbReference type="EMBL" id="UYWW01008893">
    <property type="protein sequence ID" value="VDM16158.1"/>
    <property type="molecule type" value="Genomic_DNA"/>
</dbReference>
<evidence type="ECO:0000313" key="2">
    <source>
        <dbReference type="EMBL" id="VDM16158.1"/>
    </source>
</evidence>
<dbReference type="Proteomes" id="UP000270924">
    <property type="component" value="Unassembled WGS sequence"/>
</dbReference>